<organism evidence="2 3">
    <name type="scientific">Metschnikowia bicuspidata var. bicuspidata NRRL YB-4993</name>
    <dbReference type="NCBI Taxonomy" id="869754"/>
    <lineage>
        <taxon>Eukaryota</taxon>
        <taxon>Fungi</taxon>
        <taxon>Dikarya</taxon>
        <taxon>Ascomycota</taxon>
        <taxon>Saccharomycotina</taxon>
        <taxon>Pichiomycetes</taxon>
        <taxon>Metschnikowiaceae</taxon>
        <taxon>Metschnikowia</taxon>
    </lineage>
</organism>
<evidence type="ECO:0000313" key="2">
    <source>
        <dbReference type="EMBL" id="OBA21574.1"/>
    </source>
</evidence>
<evidence type="ECO:0000256" key="1">
    <source>
        <dbReference type="SAM" id="MobiDB-lite"/>
    </source>
</evidence>
<keyword evidence="3" id="KW-1185">Reference proteome</keyword>
<proteinExistence type="predicted"/>
<feature type="region of interest" description="Disordered" evidence="1">
    <location>
        <begin position="24"/>
        <end position="102"/>
    </location>
</feature>
<sequence length="102" mass="11223">MDARSFDASIEAFFAMLLSELSHPRPMEIEHATTQQQQQQQQQQQHGPGKAAAHRNDRLVRPVLPGAGLTLPGRPHGVLRQQARGSRHPPRSPEPVLGGARV</sequence>
<dbReference type="Proteomes" id="UP000092555">
    <property type="component" value="Unassembled WGS sequence"/>
</dbReference>
<reference evidence="2 3" key="1">
    <citation type="submission" date="2016-05" db="EMBL/GenBank/DDBJ databases">
        <title>Comparative genomics of biotechnologically important yeasts.</title>
        <authorList>
            <consortium name="DOE Joint Genome Institute"/>
            <person name="Riley R."/>
            <person name="Haridas S."/>
            <person name="Wolfe K.H."/>
            <person name="Lopes M.R."/>
            <person name="Hittinger C.T."/>
            <person name="Goker M."/>
            <person name="Salamov A."/>
            <person name="Wisecaver J."/>
            <person name="Long T.M."/>
            <person name="Aerts A.L."/>
            <person name="Barry K."/>
            <person name="Choi C."/>
            <person name="Clum A."/>
            <person name="Coughlan A.Y."/>
            <person name="Deshpande S."/>
            <person name="Douglass A.P."/>
            <person name="Hanson S.J."/>
            <person name="Klenk H.-P."/>
            <person name="LaButti K."/>
            <person name="Lapidus A."/>
            <person name="Lindquist E."/>
            <person name="Lipzen A."/>
            <person name="Meier-kolthoff J.P."/>
            <person name="Ohm R.A."/>
            <person name="Otillar R.P."/>
            <person name="Pangilinan J."/>
            <person name="Peng Y."/>
            <person name="Rokas A."/>
            <person name="Rosa C.A."/>
            <person name="Scheuner C."/>
            <person name="Sibirny A.A."/>
            <person name="Slot J.C."/>
            <person name="Stielow J.B."/>
            <person name="Sun H."/>
            <person name="Kurtzman C.P."/>
            <person name="Blackwell M."/>
            <person name="Grigoriev I.V."/>
            <person name="Jeffries T.W."/>
        </authorList>
    </citation>
    <scope>NUCLEOTIDE SEQUENCE [LARGE SCALE GENOMIC DNA]</scope>
    <source>
        <strain evidence="2 3">NRRL YB-4993</strain>
    </source>
</reference>
<dbReference type="AlphaFoldDB" id="A0A1A0HBR1"/>
<evidence type="ECO:0000313" key="3">
    <source>
        <dbReference type="Proteomes" id="UP000092555"/>
    </source>
</evidence>
<comment type="caution">
    <text evidence="2">The sequence shown here is derived from an EMBL/GenBank/DDBJ whole genome shotgun (WGS) entry which is preliminary data.</text>
</comment>
<name>A0A1A0HBR1_9ASCO</name>
<feature type="compositionally biased region" description="Low complexity" evidence="1">
    <location>
        <begin position="35"/>
        <end position="45"/>
    </location>
</feature>
<gene>
    <name evidence="2" type="ORF">METBIDRAFT_12068</name>
</gene>
<protein>
    <submittedName>
        <fullName evidence="2">Uncharacterized protein</fullName>
    </submittedName>
</protein>
<dbReference type="EMBL" id="LXTC01000003">
    <property type="protein sequence ID" value="OBA21574.1"/>
    <property type="molecule type" value="Genomic_DNA"/>
</dbReference>
<accession>A0A1A0HBR1</accession>
<dbReference type="GeneID" id="30027133"/>
<dbReference type="RefSeq" id="XP_018712084.1">
    <property type="nucleotide sequence ID" value="XM_018854157.1"/>
</dbReference>